<organism evidence="1 2">
    <name type="scientific">Pangasianodon gigas</name>
    <name type="common">Mekong giant catfish</name>
    <name type="synonym">Pangasius gigas</name>
    <dbReference type="NCBI Taxonomy" id="30993"/>
    <lineage>
        <taxon>Eukaryota</taxon>
        <taxon>Metazoa</taxon>
        <taxon>Chordata</taxon>
        <taxon>Craniata</taxon>
        <taxon>Vertebrata</taxon>
        <taxon>Euteleostomi</taxon>
        <taxon>Actinopterygii</taxon>
        <taxon>Neopterygii</taxon>
        <taxon>Teleostei</taxon>
        <taxon>Ostariophysi</taxon>
        <taxon>Siluriformes</taxon>
        <taxon>Pangasiidae</taxon>
        <taxon>Pangasianodon</taxon>
    </lineage>
</organism>
<evidence type="ECO:0000313" key="2">
    <source>
        <dbReference type="Proteomes" id="UP000829447"/>
    </source>
</evidence>
<dbReference type="EMBL" id="CM040454">
    <property type="protein sequence ID" value="MCI4374643.1"/>
    <property type="molecule type" value="Genomic_DNA"/>
</dbReference>
<evidence type="ECO:0000313" key="1">
    <source>
        <dbReference type="EMBL" id="MCI4374643.1"/>
    </source>
</evidence>
<comment type="caution">
    <text evidence="1">The sequence shown here is derived from an EMBL/GenBank/DDBJ whole genome shotgun (WGS) entry which is preliminary data.</text>
</comment>
<protein>
    <submittedName>
        <fullName evidence="1">Uncharacterized protein</fullName>
    </submittedName>
</protein>
<accession>A0ACC5W7R3</accession>
<reference evidence="1 2" key="1">
    <citation type="journal article" date="2022" name="bioRxiv">
        <title>An ancient truncated duplication of the anti-Mullerian hormone receptor type 2 gene is a potential conserved master sex determinant in the Pangasiidae catfish family.</title>
        <authorList>
            <person name="Wen M."/>
            <person name="Pan Q."/>
            <person name="Jouanno E."/>
            <person name="Montfort J."/>
            <person name="Zahm M."/>
            <person name="Cabau C."/>
            <person name="Klopp C."/>
            <person name="Iampietro C."/>
            <person name="Roques C."/>
            <person name="Bouchez O."/>
            <person name="Castinel A."/>
            <person name="Donnadieu C."/>
            <person name="Parrinello H."/>
            <person name="Poncet C."/>
            <person name="Belmonte E."/>
            <person name="Gautier V."/>
            <person name="Avarre J.-C."/>
            <person name="Dugue R."/>
            <person name="Gustiano R."/>
            <person name="Ha T.T.T."/>
            <person name="Campet M."/>
            <person name="Sriphairoj K."/>
            <person name="Ribolli J."/>
            <person name="de Almeida F.L."/>
            <person name="Desvignes T."/>
            <person name="Postlethwait J.H."/>
            <person name="Bucao C.F."/>
            <person name="Robinson-Rechavi M."/>
            <person name="Bobe J."/>
            <person name="Herpin A."/>
            <person name="Guiguen Y."/>
        </authorList>
    </citation>
    <scope>NUCLEOTIDE SEQUENCE [LARGE SCALE GENOMIC DNA]</scope>
    <source>
        <strain evidence="1">YG-Dec2019</strain>
    </source>
</reference>
<name>A0ACC5W7R3_PANGG</name>
<dbReference type="Proteomes" id="UP000829447">
    <property type="component" value="Linkage Group LG1"/>
</dbReference>
<keyword evidence="2" id="KW-1185">Reference proteome</keyword>
<proteinExistence type="predicted"/>
<sequence length="73" mass="8276">MDGGGEGWDDGGIGRKVGRTENFAGIYPPVYILWSTILRHCLLQTKGSTLRQDVINMWELDWELRKPNQISVS</sequence>
<gene>
    <name evidence="1" type="ORF">PGIGA_G00008450</name>
</gene>